<dbReference type="EMBL" id="AJLS01000041">
    <property type="protein sequence ID" value="EKN70260.1"/>
    <property type="molecule type" value="Genomic_DNA"/>
</dbReference>
<evidence type="ECO:0000313" key="3">
    <source>
        <dbReference type="Proteomes" id="UP000006316"/>
    </source>
</evidence>
<dbReference type="RefSeq" id="WP_007084272.1">
    <property type="nucleotide sequence ID" value="NZ_AJLS01000041.1"/>
</dbReference>
<protein>
    <submittedName>
        <fullName evidence="2">Uncharacterized protein</fullName>
    </submittedName>
</protein>
<keyword evidence="3" id="KW-1185">Reference proteome</keyword>
<feature type="transmembrane region" description="Helical" evidence="1">
    <location>
        <begin position="45"/>
        <end position="66"/>
    </location>
</feature>
<name>K6CGI3_9BACI</name>
<dbReference type="eggNOG" id="ENOG502ZYXX">
    <property type="taxonomic scope" value="Bacteria"/>
</dbReference>
<dbReference type="STRING" id="1117379.BABA_06226"/>
<feature type="transmembrane region" description="Helical" evidence="1">
    <location>
        <begin position="6"/>
        <end position="24"/>
    </location>
</feature>
<proteinExistence type="predicted"/>
<comment type="caution">
    <text evidence="2">The sequence shown here is derived from an EMBL/GenBank/DDBJ whole genome shotgun (WGS) entry which is preliminary data.</text>
</comment>
<keyword evidence="1" id="KW-1133">Transmembrane helix</keyword>
<dbReference type="PATRIC" id="fig|1117379.3.peg.1301"/>
<gene>
    <name evidence="2" type="ORF">BABA_06226</name>
</gene>
<feature type="transmembrane region" description="Helical" evidence="1">
    <location>
        <begin position="72"/>
        <end position="91"/>
    </location>
</feature>
<dbReference type="Proteomes" id="UP000006316">
    <property type="component" value="Unassembled WGS sequence"/>
</dbReference>
<evidence type="ECO:0000256" key="1">
    <source>
        <dbReference type="SAM" id="Phobius"/>
    </source>
</evidence>
<dbReference type="AlphaFoldDB" id="K6CGI3"/>
<keyword evidence="1" id="KW-0472">Membrane</keyword>
<feature type="transmembrane region" description="Helical" evidence="1">
    <location>
        <begin position="131"/>
        <end position="150"/>
    </location>
</feature>
<feature type="transmembrane region" description="Helical" evidence="1">
    <location>
        <begin position="103"/>
        <end position="125"/>
    </location>
</feature>
<keyword evidence="1" id="KW-0812">Transmembrane</keyword>
<sequence>MGHFGFSYVGCIYLLMLFIPNIIWTKNRPEGYESFVIKENKTLLLFERVGQVCVTCVALIFSDFNIGSINLWSFWLVISFVLMLFYEINWIRYFKGKHTLKSFYGSFCGFPVASASLPIMAFLLLSIYGKVIWLFVSVIVLGVGHIGIHLQHLKAIK</sequence>
<reference evidence="2 3" key="1">
    <citation type="journal article" date="2012" name="Front. Microbiol.">
        <title>Redundancy and modularity in membrane-associated dissimilatory nitrate reduction in Bacillus.</title>
        <authorList>
            <person name="Heylen K."/>
            <person name="Keltjens J."/>
        </authorList>
    </citation>
    <scope>NUCLEOTIDE SEQUENCE [LARGE SCALE GENOMIC DNA]</scope>
    <source>
        <strain evidence="3">LMG 21833T</strain>
    </source>
</reference>
<evidence type="ECO:0000313" key="2">
    <source>
        <dbReference type="EMBL" id="EKN70260.1"/>
    </source>
</evidence>
<dbReference type="OrthoDB" id="53505at2"/>
<accession>K6CGI3</accession>
<organism evidence="2 3">
    <name type="scientific">Neobacillus bataviensis LMG 21833</name>
    <dbReference type="NCBI Taxonomy" id="1117379"/>
    <lineage>
        <taxon>Bacteria</taxon>
        <taxon>Bacillati</taxon>
        <taxon>Bacillota</taxon>
        <taxon>Bacilli</taxon>
        <taxon>Bacillales</taxon>
        <taxon>Bacillaceae</taxon>
        <taxon>Neobacillus</taxon>
    </lineage>
</organism>